<keyword evidence="2" id="KW-0255">Endonuclease</keyword>
<organism evidence="2 3">
    <name type="scientific">Escherichia phage vB_EcoP_ZX6</name>
    <dbReference type="NCBI Taxonomy" id="2851033"/>
    <lineage>
        <taxon>Viruses</taxon>
        <taxon>Duplodnaviria</taxon>
        <taxon>Heunggongvirae</taxon>
        <taxon>Uroviricota</taxon>
        <taxon>Caudoviricetes</taxon>
        <taxon>Autographivirales</taxon>
        <taxon>Autoscriptoviridae</taxon>
        <taxon>Slopekvirinae</taxon>
        <taxon>Drulisvirus</taxon>
        <taxon>Drulisvirus ZX6</taxon>
    </lineage>
</organism>
<proteinExistence type="predicted"/>
<evidence type="ECO:0000259" key="1">
    <source>
        <dbReference type="SMART" id="SM00507"/>
    </source>
</evidence>
<dbReference type="SMART" id="SM00507">
    <property type="entry name" value="HNHc"/>
    <property type="match status" value="1"/>
</dbReference>
<reference evidence="2 3" key="1">
    <citation type="submission" date="2021-06" db="EMBL/GenBank/DDBJ databases">
        <authorList>
            <person name="Li P."/>
            <person name="Zeng Y."/>
            <person name="Yong S."/>
            <person name="Zhou X."/>
        </authorList>
    </citation>
    <scope>NUCLEOTIDE SEQUENCE [LARGE SCALE GENOMIC DNA]</scope>
</reference>
<accession>A0AAE7VGU1</accession>
<dbReference type="Pfam" id="PF13392">
    <property type="entry name" value="HNH_3"/>
    <property type="match status" value="1"/>
</dbReference>
<dbReference type="Gene3D" id="3.90.75.20">
    <property type="match status" value="1"/>
</dbReference>
<evidence type="ECO:0000313" key="2">
    <source>
        <dbReference type="EMBL" id="QXO10399.1"/>
    </source>
</evidence>
<keyword evidence="2" id="KW-0540">Nuclease</keyword>
<dbReference type="Proteomes" id="UP000828233">
    <property type="component" value="Segment"/>
</dbReference>
<sequence>MVSWVPLVNGRKDYLVNANGEIKGPSGKVLKPARQGGGYLYVSTIYKNVYVHRAVAEAFVPNPHNFPEVNHIDGNKENNRASNLEWVTRRSNVIHQVDNGLHCKVKLCPDTVRYLRTMYLPGDRDWGVSAIARRLGMSKAAIGLMLQGVTWRHVE</sequence>
<dbReference type="InterPro" id="IPR003615">
    <property type="entry name" value="HNH_nuc"/>
</dbReference>
<keyword evidence="3" id="KW-1185">Reference proteome</keyword>
<evidence type="ECO:0000313" key="3">
    <source>
        <dbReference type="Proteomes" id="UP000828233"/>
    </source>
</evidence>
<keyword evidence="2" id="KW-0378">Hydrolase</keyword>
<dbReference type="EMBL" id="MZ424864">
    <property type="protein sequence ID" value="QXO10399.1"/>
    <property type="molecule type" value="Genomic_DNA"/>
</dbReference>
<protein>
    <submittedName>
        <fullName evidence="2">HNH homing endonuclease</fullName>
    </submittedName>
</protein>
<name>A0AAE7VGU1_9CAUD</name>
<dbReference type="InterPro" id="IPR044925">
    <property type="entry name" value="His-Me_finger_sf"/>
</dbReference>
<dbReference type="SUPFAM" id="SSF54060">
    <property type="entry name" value="His-Me finger endonucleases"/>
    <property type="match status" value="1"/>
</dbReference>
<dbReference type="GO" id="GO:0004519">
    <property type="term" value="F:endonuclease activity"/>
    <property type="evidence" value="ECO:0007669"/>
    <property type="project" value="UniProtKB-KW"/>
</dbReference>
<feature type="domain" description="HNH nuclease" evidence="1">
    <location>
        <begin position="45"/>
        <end position="93"/>
    </location>
</feature>